<organism evidence="1 3">
    <name type="scientific">Enterocloster clostridioformis</name>
    <dbReference type="NCBI Taxonomy" id="1531"/>
    <lineage>
        <taxon>Bacteria</taxon>
        <taxon>Bacillati</taxon>
        <taxon>Bacillota</taxon>
        <taxon>Clostridia</taxon>
        <taxon>Lachnospirales</taxon>
        <taxon>Lachnospiraceae</taxon>
        <taxon>Enterocloster</taxon>
    </lineage>
</organism>
<keyword evidence="4" id="KW-1185">Reference proteome</keyword>
<dbReference type="InterPro" id="IPR008929">
    <property type="entry name" value="Chondroitin_lyas"/>
</dbReference>
<evidence type="ECO:0000313" key="2">
    <source>
        <dbReference type="EMBL" id="SQB15884.1"/>
    </source>
</evidence>
<evidence type="ECO:0000313" key="1">
    <source>
        <dbReference type="EMBL" id="CUP68689.1"/>
    </source>
</evidence>
<dbReference type="Proteomes" id="UP000251853">
    <property type="component" value="Unassembled WGS sequence"/>
</dbReference>
<protein>
    <submittedName>
        <fullName evidence="1">Uncharacterized protein</fullName>
    </submittedName>
</protein>
<evidence type="ECO:0000313" key="4">
    <source>
        <dbReference type="Proteomes" id="UP000251853"/>
    </source>
</evidence>
<accession>A0A174QEZ8</accession>
<dbReference type="Gene3D" id="1.50.10.100">
    <property type="entry name" value="Chondroitin AC/alginate lyase"/>
    <property type="match status" value="1"/>
</dbReference>
<dbReference type="AlphaFoldDB" id="A0A174QEZ8"/>
<gene>
    <name evidence="1" type="ORF">ERS852480_03852</name>
    <name evidence="2" type="ORF">NCTC11224_04976</name>
</gene>
<name>A0A174QEZ8_9FIRM</name>
<reference evidence="2 4" key="2">
    <citation type="submission" date="2018-06" db="EMBL/GenBank/DDBJ databases">
        <authorList>
            <consortium name="Pathogen Informatics"/>
            <person name="Doyle S."/>
        </authorList>
    </citation>
    <scope>NUCLEOTIDE SEQUENCE [LARGE SCALE GENOMIC DNA]</scope>
    <source>
        <strain evidence="2 4">NCTC11224</strain>
    </source>
</reference>
<dbReference type="InterPro" id="IPR008928">
    <property type="entry name" value="6-hairpin_glycosidase_sf"/>
</dbReference>
<dbReference type="EMBL" id="CZAB01000045">
    <property type="protein sequence ID" value="CUP68689.1"/>
    <property type="molecule type" value="Genomic_DNA"/>
</dbReference>
<dbReference type="GO" id="GO:0005975">
    <property type="term" value="P:carbohydrate metabolic process"/>
    <property type="evidence" value="ECO:0007669"/>
    <property type="project" value="InterPro"/>
</dbReference>
<reference evidence="1 3" key="1">
    <citation type="submission" date="2015-09" db="EMBL/GenBank/DDBJ databases">
        <authorList>
            <consortium name="Pathogen Informatics"/>
        </authorList>
    </citation>
    <scope>NUCLEOTIDE SEQUENCE [LARGE SCALE GENOMIC DNA]</scope>
    <source>
        <strain evidence="1 3">2789STDY5834865</strain>
    </source>
</reference>
<proteinExistence type="predicted"/>
<dbReference type="Proteomes" id="UP000095512">
    <property type="component" value="Unassembled WGS sequence"/>
</dbReference>
<dbReference type="RefSeq" id="WP_057572503.1">
    <property type="nucleotide sequence ID" value="NZ_CATYWZ010000130.1"/>
</dbReference>
<sequence>MERYMAHLLKGAEYRTKQFMGSQVGDPASLQYGGIKGDIWEAKPTIYALTSALAVYFHKDSCFYKNEQLYAAVNLALDFIERTQREDGSFDYPSCNFKSAADTSFCFKRLIAAYRLLVKYGDSSDEAITVLKEKYLTIMHKALDAIREGGFHTPNHRWGIAAALLQGSNLFAEEDGFAAGLKARADQYLAEGIDGDEDGEYAERSTGNYNAVVNNAMMAMYQETGDEAFLGYVERNLSMMLTYMDPDDTIFTQNSTRQDQGKLEYADKYFYQYLYMCSREHCPAFDGAAHKIIKDNMERGDLAPDCLHIVMNHDEMMGYHFKEYGFLEEYRKFFRHAGVLRVRKPSYTYTVLNGKSAFLYFKSQGTMLCVKIGESCCDIRNFIPQTIEELPDGCRLEAEAESWYYLPFKEKQDTSDWWKMDQTKREKLISSRLKTTLEIREKDQGLELHLKAEGLDRLPLRLEIFIPAGVTLEHPAFALEAAAGEGMILKDGYLEVHDGSVTMEIGPGFGEHSFKGHYSGEEINSAGFTVYANGYTPLEKHFSLMVK</sequence>
<dbReference type="SUPFAM" id="SSF48208">
    <property type="entry name" value="Six-hairpin glycosidases"/>
    <property type="match status" value="1"/>
</dbReference>
<evidence type="ECO:0000313" key="3">
    <source>
        <dbReference type="Proteomes" id="UP000095512"/>
    </source>
</evidence>
<dbReference type="EMBL" id="UAVW01000019">
    <property type="protein sequence ID" value="SQB15884.1"/>
    <property type="molecule type" value="Genomic_DNA"/>
</dbReference>